<sequence length="259" mass="27013">MKHLRSRDNPSFKALRVLAGDAREQRRTGLSLLEGSHLVAAYRDKVGPPERLVVSERGAAQPEIMALQASLAGVDTLLLTDSLFAELSGVATPSGILALIRIPAVTEAAAIFGSCVLLDALQDAGNVGSILRSAAAAGIGEVFLGKGCAGAWTPRVLRAAQGAHFDLIIREQADLVQVIESYPGTVIAATTHDAVPLYRLDLTGAIAWLFGNEGAGVAPELLRLALARAAIPMAPGSESLNVAAAAAVCLFEEVRQKHV</sequence>
<dbReference type="SUPFAM" id="SSF55315">
    <property type="entry name" value="L30e-like"/>
    <property type="match status" value="1"/>
</dbReference>
<dbReference type="InterPro" id="IPR001537">
    <property type="entry name" value="SpoU_MeTrfase"/>
</dbReference>
<dbReference type="Pfam" id="PF22435">
    <property type="entry name" value="MRM3-like_sub_bind"/>
    <property type="match status" value="1"/>
</dbReference>
<dbReference type="InterPro" id="IPR029028">
    <property type="entry name" value="Alpha/beta_knot_MTases"/>
</dbReference>
<dbReference type="CDD" id="cd18095">
    <property type="entry name" value="SpoU-like_rRNA-MTase"/>
    <property type="match status" value="1"/>
</dbReference>
<dbReference type="GO" id="GO:0141100">
    <property type="term" value="F:tRNA (guanine(18)-2'-O)-methyltransferase activity"/>
    <property type="evidence" value="ECO:0007669"/>
    <property type="project" value="UniProtKB-EC"/>
</dbReference>
<dbReference type="EMBL" id="MLJW01000069">
    <property type="protein sequence ID" value="OIR03029.1"/>
    <property type="molecule type" value="Genomic_DNA"/>
</dbReference>
<dbReference type="GO" id="GO:0006396">
    <property type="term" value="P:RNA processing"/>
    <property type="evidence" value="ECO:0007669"/>
    <property type="project" value="InterPro"/>
</dbReference>
<evidence type="ECO:0000259" key="4">
    <source>
        <dbReference type="Pfam" id="PF00588"/>
    </source>
</evidence>
<dbReference type="Gene3D" id="3.30.1330.30">
    <property type="match status" value="1"/>
</dbReference>
<dbReference type="InterPro" id="IPR051259">
    <property type="entry name" value="rRNA_Methyltransferase"/>
</dbReference>
<dbReference type="InterPro" id="IPR053888">
    <property type="entry name" value="MRM3-like_sub_bind"/>
</dbReference>
<organism evidence="6">
    <name type="scientific">mine drainage metagenome</name>
    <dbReference type="NCBI Taxonomy" id="410659"/>
    <lineage>
        <taxon>unclassified sequences</taxon>
        <taxon>metagenomes</taxon>
        <taxon>ecological metagenomes</taxon>
    </lineage>
</organism>
<evidence type="ECO:0000256" key="1">
    <source>
        <dbReference type="ARBA" id="ARBA00007228"/>
    </source>
</evidence>
<dbReference type="Pfam" id="PF00588">
    <property type="entry name" value="SpoU_methylase"/>
    <property type="match status" value="1"/>
</dbReference>
<accession>A0A1J5SFR6</accession>
<evidence type="ECO:0000259" key="5">
    <source>
        <dbReference type="Pfam" id="PF22435"/>
    </source>
</evidence>
<evidence type="ECO:0000313" key="6">
    <source>
        <dbReference type="EMBL" id="OIR03029.1"/>
    </source>
</evidence>
<feature type="domain" description="MRM3-like substrate binding" evidence="5">
    <location>
        <begin position="9"/>
        <end position="98"/>
    </location>
</feature>
<dbReference type="InterPro" id="IPR029026">
    <property type="entry name" value="tRNA_m1G_MTases_N"/>
</dbReference>
<dbReference type="SUPFAM" id="SSF75217">
    <property type="entry name" value="alpha/beta knot"/>
    <property type="match status" value="1"/>
</dbReference>
<reference evidence="6" key="1">
    <citation type="submission" date="2016-10" db="EMBL/GenBank/DDBJ databases">
        <title>Sequence of Gallionella enrichment culture.</title>
        <authorList>
            <person name="Poehlein A."/>
            <person name="Muehling M."/>
            <person name="Daniel R."/>
        </authorList>
    </citation>
    <scope>NUCLEOTIDE SEQUENCE</scope>
</reference>
<protein>
    <submittedName>
        <fullName evidence="6">tRNA (Guanosine(18)-2'-O)-methyltransferase</fullName>
        <ecNumber evidence="6">2.1.1.34</ecNumber>
    </submittedName>
</protein>
<dbReference type="AlphaFoldDB" id="A0A1J5SFR6"/>
<dbReference type="EC" id="2.1.1.34" evidence="6"/>
<gene>
    <name evidence="6" type="primary">trmH_3</name>
    <name evidence="6" type="ORF">GALL_148070</name>
</gene>
<dbReference type="GO" id="GO:0032259">
    <property type="term" value="P:methylation"/>
    <property type="evidence" value="ECO:0007669"/>
    <property type="project" value="UniProtKB-KW"/>
</dbReference>
<dbReference type="PANTHER" id="PTHR43191:SF2">
    <property type="entry name" value="RRNA METHYLTRANSFERASE 3, MITOCHONDRIAL"/>
    <property type="match status" value="1"/>
</dbReference>
<comment type="similarity">
    <text evidence="1">Belongs to the class IV-like SAM-binding methyltransferase superfamily. RNA methyltransferase TrmH family.</text>
</comment>
<evidence type="ECO:0000256" key="3">
    <source>
        <dbReference type="ARBA" id="ARBA00022679"/>
    </source>
</evidence>
<dbReference type="Gene3D" id="3.40.1280.10">
    <property type="match status" value="1"/>
</dbReference>
<dbReference type="InterPro" id="IPR029064">
    <property type="entry name" value="Ribosomal_eL30-like_sf"/>
</dbReference>
<comment type="caution">
    <text evidence="6">The sequence shown here is derived from an EMBL/GenBank/DDBJ whole genome shotgun (WGS) entry which is preliminary data.</text>
</comment>
<feature type="domain" description="tRNA/rRNA methyltransferase SpoU type" evidence="4">
    <location>
        <begin position="115"/>
        <end position="251"/>
    </location>
</feature>
<proteinExistence type="inferred from homology"/>
<keyword evidence="2 6" id="KW-0489">Methyltransferase</keyword>
<dbReference type="GO" id="GO:0003723">
    <property type="term" value="F:RNA binding"/>
    <property type="evidence" value="ECO:0007669"/>
    <property type="project" value="InterPro"/>
</dbReference>
<name>A0A1J5SFR6_9ZZZZ</name>
<dbReference type="PANTHER" id="PTHR43191">
    <property type="entry name" value="RRNA METHYLTRANSFERASE 3"/>
    <property type="match status" value="1"/>
</dbReference>
<keyword evidence="3 6" id="KW-0808">Transferase</keyword>
<evidence type="ECO:0000256" key="2">
    <source>
        <dbReference type="ARBA" id="ARBA00022603"/>
    </source>
</evidence>